<comment type="catalytic activity">
    <reaction evidence="19">
        <text>10-formyltetrahydrofolyl-(gamma-L-Glu)(n) + L-glutamate + ATP = 10-formyltetrahydrofolyl-(gamma-L-Glu)(n+1) + ADP + phosphate + H(+)</text>
        <dbReference type="Rhea" id="RHEA:51904"/>
        <dbReference type="Rhea" id="RHEA-COMP:13088"/>
        <dbReference type="Rhea" id="RHEA-COMP:14300"/>
        <dbReference type="ChEBI" id="CHEBI:15378"/>
        <dbReference type="ChEBI" id="CHEBI:29985"/>
        <dbReference type="ChEBI" id="CHEBI:30616"/>
        <dbReference type="ChEBI" id="CHEBI:43474"/>
        <dbReference type="ChEBI" id="CHEBI:134413"/>
        <dbReference type="ChEBI" id="CHEBI:456216"/>
        <dbReference type="EC" id="6.3.2.17"/>
    </reaction>
</comment>
<evidence type="ECO:0000256" key="1">
    <source>
        <dbReference type="ARBA" id="ARBA00001946"/>
    </source>
</evidence>
<evidence type="ECO:0000313" key="26">
    <source>
        <dbReference type="Proteomes" id="UP000297635"/>
    </source>
</evidence>
<evidence type="ECO:0000256" key="2">
    <source>
        <dbReference type="ARBA" id="ARBA00002714"/>
    </source>
</evidence>
<dbReference type="EMBL" id="SJSA01000002">
    <property type="protein sequence ID" value="TGG36483.1"/>
    <property type="molecule type" value="Genomic_DNA"/>
</dbReference>
<dbReference type="SUPFAM" id="SSF53244">
    <property type="entry name" value="MurD-like peptide ligases, peptide-binding domain"/>
    <property type="match status" value="1"/>
</dbReference>
<evidence type="ECO:0000256" key="8">
    <source>
        <dbReference type="ARBA" id="ARBA00019357"/>
    </source>
</evidence>
<dbReference type="GO" id="GO:0004326">
    <property type="term" value="F:tetrahydrofolylpolyglutamate synthase activity"/>
    <property type="evidence" value="ECO:0007669"/>
    <property type="project" value="UniProtKB-EC"/>
</dbReference>
<dbReference type="SUPFAM" id="SSF53623">
    <property type="entry name" value="MurD-like peptide ligases, catalytic domain"/>
    <property type="match status" value="1"/>
</dbReference>
<accession>A0A4Z0V566</accession>
<comment type="pathway">
    <text evidence="4">Cofactor biosynthesis; tetrahydrofolylpolyglutamate biosynthesis.</text>
</comment>
<dbReference type="Gene3D" id="3.90.190.20">
    <property type="entry name" value="Mur ligase, C-terminal domain"/>
    <property type="match status" value="1"/>
</dbReference>
<keyword evidence="9 22" id="KW-0436">Ligase</keyword>
<evidence type="ECO:0000256" key="22">
    <source>
        <dbReference type="PIRNR" id="PIRNR001563"/>
    </source>
</evidence>
<dbReference type="Pfam" id="PF08245">
    <property type="entry name" value="Mur_ligase_M"/>
    <property type="match status" value="1"/>
</dbReference>
<evidence type="ECO:0000256" key="17">
    <source>
        <dbReference type="ARBA" id="ARBA00032510"/>
    </source>
</evidence>
<evidence type="ECO:0000256" key="14">
    <source>
        <dbReference type="ARBA" id="ARBA00022909"/>
    </source>
</evidence>
<dbReference type="EC" id="6.3.2.12" evidence="6"/>
<sequence>MNYNQAIELLYNSLPVFQNIGPGAYKPGLDTSRLLDDMAGNPHTHYPTVHIAGTNGKGSTAHSLAAILQEAGYRVGLYTSPHIYDFRERIRINGEKIAEEAVVDFVERWVKTSKTHPEITPSFFELTSTMAFEYFALQKVDVAIIETGLGGRLDSTNIITPILSVITNISLDHTAQLGCTYTAIAHEKAGIIKPGVPVVIGEWRDDTADVFREVASKTGSPIHFAPQVEGMVTEDGNIYPDTPFGTVNGELKGECQLRNAATIFTAVKLLQSQFNITNEAVSRGMANVTGLTHLFGRWSTIAENPLTICDTGHNQGGWELIIREIKNTRSSNKHIVIGFVADKDLTHIFELLGEIKGEVTFWFSSPSCQRGLDADTLCDFAYKNGIYGNSEQDVNTAVTKARAAAGKDGFILIAGSNFLIADLKNVGTKG</sequence>
<evidence type="ECO:0000256" key="20">
    <source>
        <dbReference type="ARBA" id="ARBA00049035"/>
    </source>
</evidence>
<comment type="similarity">
    <text evidence="5 22">Belongs to the folylpolyglutamate synthase family.</text>
</comment>
<evidence type="ECO:0000256" key="11">
    <source>
        <dbReference type="ARBA" id="ARBA00022741"/>
    </source>
</evidence>
<dbReference type="GeneID" id="82150426"/>
<evidence type="ECO:0000256" key="15">
    <source>
        <dbReference type="ARBA" id="ARBA00030048"/>
    </source>
</evidence>
<keyword evidence="14" id="KW-0289">Folate biosynthesis</keyword>
<dbReference type="PANTHER" id="PTHR11136">
    <property type="entry name" value="FOLYLPOLYGLUTAMATE SYNTHASE-RELATED"/>
    <property type="match status" value="1"/>
</dbReference>
<feature type="domain" description="Mur ligase central" evidence="24">
    <location>
        <begin position="51"/>
        <end position="223"/>
    </location>
</feature>
<gene>
    <name evidence="25" type="ORF">EZ315_11555</name>
</gene>
<dbReference type="PROSITE" id="PS01012">
    <property type="entry name" value="FOLYLPOLYGLU_SYNT_2"/>
    <property type="match status" value="1"/>
</dbReference>
<dbReference type="RefSeq" id="WP_135472220.1">
    <property type="nucleotide sequence ID" value="NZ_CASGTF010000059.1"/>
</dbReference>
<proteinExistence type="inferred from homology"/>
<comment type="caution">
    <text evidence="25">The sequence shown here is derived from an EMBL/GenBank/DDBJ whole genome shotgun (WGS) entry which is preliminary data.</text>
</comment>
<dbReference type="AlphaFoldDB" id="A0A4Z0V566"/>
<evidence type="ECO:0000256" key="12">
    <source>
        <dbReference type="ARBA" id="ARBA00022840"/>
    </source>
</evidence>
<comment type="function">
    <text evidence="2">Functions in two distinct reactions of the de novo folate biosynthetic pathway. Catalyzes the addition of a glutamate residue to dihydropteroate (7,8-dihydropteroate or H2Pte) to form dihydrofolate (7,8-dihydrofolate monoglutamate or H2Pte-Glu). Also catalyzes successive additions of L-glutamate to tetrahydrofolate or 10-formyltetrahydrofolate or 5,10-methylenetetrahydrofolate, leading to folylpolyglutamate derivatives.</text>
</comment>
<dbReference type="PIRSF" id="PIRSF001563">
    <property type="entry name" value="Folylpolyglu_synth"/>
    <property type="match status" value="1"/>
</dbReference>
<dbReference type="InterPro" id="IPR036565">
    <property type="entry name" value="Mur-like_cat_sf"/>
</dbReference>
<evidence type="ECO:0000256" key="4">
    <source>
        <dbReference type="ARBA" id="ARBA00005150"/>
    </source>
</evidence>
<keyword evidence="12 22" id="KW-0067">ATP-binding</keyword>
<evidence type="ECO:0000256" key="3">
    <source>
        <dbReference type="ARBA" id="ARBA00004799"/>
    </source>
</evidence>
<evidence type="ECO:0000256" key="16">
    <source>
        <dbReference type="ARBA" id="ARBA00030592"/>
    </source>
</evidence>
<reference evidence="25 26" key="1">
    <citation type="submission" date="2019-02" db="EMBL/GenBank/DDBJ databases">
        <title>Isolation and identification of novel species under the genus Muribaculum.</title>
        <authorList>
            <person name="Miyake S."/>
            <person name="Ding Y."/>
            <person name="Low A."/>
            <person name="Soh M."/>
            <person name="Seedorf H."/>
        </authorList>
    </citation>
    <scope>NUCLEOTIDE SEQUENCE [LARGE SCALE GENOMIC DNA]</scope>
    <source>
        <strain evidence="25 26">TLL-A3</strain>
    </source>
</reference>
<dbReference type="FunFam" id="3.40.1190.10:FF:000011">
    <property type="entry name" value="Folylpolyglutamate synthase/dihydrofolate synthase"/>
    <property type="match status" value="1"/>
</dbReference>
<evidence type="ECO:0000256" key="6">
    <source>
        <dbReference type="ARBA" id="ARBA00013023"/>
    </source>
</evidence>
<dbReference type="GO" id="GO:0005524">
    <property type="term" value="F:ATP binding"/>
    <property type="evidence" value="ECO:0007669"/>
    <property type="project" value="UniProtKB-KW"/>
</dbReference>
<dbReference type="PANTHER" id="PTHR11136:SF0">
    <property type="entry name" value="DIHYDROFOLATE SYNTHETASE-RELATED"/>
    <property type="match status" value="1"/>
</dbReference>
<comment type="catalytic activity">
    <reaction evidence="21">
        <text>7,8-dihydropteroate + L-glutamate + ATP = 7,8-dihydrofolate + ADP + phosphate + H(+)</text>
        <dbReference type="Rhea" id="RHEA:23584"/>
        <dbReference type="ChEBI" id="CHEBI:15378"/>
        <dbReference type="ChEBI" id="CHEBI:17839"/>
        <dbReference type="ChEBI" id="CHEBI:29985"/>
        <dbReference type="ChEBI" id="CHEBI:30616"/>
        <dbReference type="ChEBI" id="CHEBI:43474"/>
        <dbReference type="ChEBI" id="CHEBI:57451"/>
        <dbReference type="ChEBI" id="CHEBI:456216"/>
        <dbReference type="EC" id="6.3.2.12"/>
    </reaction>
</comment>
<evidence type="ECO:0000259" key="23">
    <source>
        <dbReference type="Pfam" id="PF02875"/>
    </source>
</evidence>
<dbReference type="Proteomes" id="UP000297635">
    <property type="component" value="Unassembled WGS sequence"/>
</dbReference>
<evidence type="ECO:0000256" key="5">
    <source>
        <dbReference type="ARBA" id="ARBA00008276"/>
    </source>
</evidence>
<dbReference type="InterPro" id="IPR018109">
    <property type="entry name" value="Folylpolyglutamate_synth_CS"/>
</dbReference>
<organism evidence="25 26">
    <name type="scientific">Duncaniella freteri</name>
    <dbReference type="NCBI Taxonomy" id="2530391"/>
    <lineage>
        <taxon>Bacteria</taxon>
        <taxon>Pseudomonadati</taxon>
        <taxon>Bacteroidota</taxon>
        <taxon>Bacteroidia</taxon>
        <taxon>Bacteroidales</taxon>
        <taxon>Muribaculaceae</taxon>
        <taxon>Duncaniella</taxon>
    </lineage>
</organism>
<dbReference type="Pfam" id="PF02875">
    <property type="entry name" value="Mur_ligase_C"/>
    <property type="match status" value="1"/>
</dbReference>
<comment type="pathway">
    <text evidence="3">Cofactor biosynthesis; tetrahydrofolate biosynthesis; 7,8-dihydrofolate from 2-amino-4-hydroxy-6-hydroxymethyl-7,8-dihydropteridine diphosphate and 4-aminobenzoate: step 2/2.</text>
</comment>
<evidence type="ECO:0000256" key="21">
    <source>
        <dbReference type="ARBA" id="ARBA00049161"/>
    </source>
</evidence>
<evidence type="ECO:0000256" key="13">
    <source>
        <dbReference type="ARBA" id="ARBA00022842"/>
    </source>
</evidence>
<dbReference type="GO" id="GO:0008841">
    <property type="term" value="F:dihydrofolate synthase activity"/>
    <property type="evidence" value="ECO:0007669"/>
    <property type="project" value="UniProtKB-EC"/>
</dbReference>
<evidence type="ECO:0000256" key="18">
    <source>
        <dbReference type="ARBA" id="ARBA00047493"/>
    </source>
</evidence>
<keyword evidence="10" id="KW-0479">Metal-binding</keyword>
<dbReference type="GO" id="GO:0046872">
    <property type="term" value="F:metal ion binding"/>
    <property type="evidence" value="ECO:0007669"/>
    <property type="project" value="UniProtKB-KW"/>
</dbReference>
<keyword evidence="26" id="KW-1185">Reference proteome</keyword>
<dbReference type="Gene3D" id="3.40.1190.10">
    <property type="entry name" value="Mur-like, catalytic domain"/>
    <property type="match status" value="1"/>
</dbReference>
<dbReference type="InterPro" id="IPR004101">
    <property type="entry name" value="Mur_ligase_C"/>
</dbReference>
<dbReference type="EC" id="6.3.2.17" evidence="7"/>
<dbReference type="InterPro" id="IPR001645">
    <property type="entry name" value="Folylpolyglutamate_synth"/>
</dbReference>
<feature type="domain" description="Mur ligase C-terminal" evidence="23">
    <location>
        <begin position="296"/>
        <end position="416"/>
    </location>
</feature>
<evidence type="ECO:0000313" key="25">
    <source>
        <dbReference type="EMBL" id="TGG36483.1"/>
    </source>
</evidence>
<dbReference type="GO" id="GO:0005737">
    <property type="term" value="C:cytoplasm"/>
    <property type="evidence" value="ECO:0007669"/>
    <property type="project" value="TreeGrafter"/>
</dbReference>
<evidence type="ECO:0000256" key="19">
    <source>
        <dbReference type="ARBA" id="ARBA00047808"/>
    </source>
</evidence>
<evidence type="ECO:0000256" key="7">
    <source>
        <dbReference type="ARBA" id="ARBA00013025"/>
    </source>
</evidence>
<keyword evidence="13" id="KW-0460">Magnesium</keyword>
<comment type="catalytic activity">
    <reaction evidence="18">
        <text>(6S)-5,6,7,8-tetrahydrofolyl-(gamma-L-Glu)(n) + L-glutamate + ATP = (6S)-5,6,7,8-tetrahydrofolyl-(gamma-L-Glu)(n+1) + ADP + phosphate + H(+)</text>
        <dbReference type="Rhea" id="RHEA:10580"/>
        <dbReference type="Rhea" id="RHEA-COMP:14738"/>
        <dbReference type="Rhea" id="RHEA-COMP:14740"/>
        <dbReference type="ChEBI" id="CHEBI:15378"/>
        <dbReference type="ChEBI" id="CHEBI:29985"/>
        <dbReference type="ChEBI" id="CHEBI:30616"/>
        <dbReference type="ChEBI" id="CHEBI:43474"/>
        <dbReference type="ChEBI" id="CHEBI:141005"/>
        <dbReference type="ChEBI" id="CHEBI:456216"/>
        <dbReference type="EC" id="6.3.2.17"/>
    </reaction>
</comment>
<evidence type="ECO:0000256" key="10">
    <source>
        <dbReference type="ARBA" id="ARBA00022723"/>
    </source>
</evidence>
<dbReference type="NCBIfam" id="TIGR01499">
    <property type="entry name" value="folC"/>
    <property type="match status" value="1"/>
</dbReference>
<evidence type="ECO:0000256" key="9">
    <source>
        <dbReference type="ARBA" id="ARBA00022598"/>
    </source>
</evidence>
<dbReference type="GO" id="GO:0046656">
    <property type="term" value="P:folic acid biosynthetic process"/>
    <property type="evidence" value="ECO:0007669"/>
    <property type="project" value="UniProtKB-KW"/>
</dbReference>
<name>A0A4Z0V566_9BACT</name>
<dbReference type="InterPro" id="IPR013221">
    <property type="entry name" value="Mur_ligase_cen"/>
</dbReference>
<protein>
    <recommendedName>
        <fullName evidence="8">Dihydrofolate synthase/folylpolyglutamate synthase</fullName>
        <ecNumber evidence="6">6.3.2.12</ecNumber>
        <ecNumber evidence="7">6.3.2.17</ecNumber>
    </recommendedName>
    <alternativeName>
        <fullName evidence="17">Folylpoly-gamma-glutamate synthetase-dihydrofolate synthetase</fullName>
    </alternativeName>
    <alternativeName>
        <fullName evidence="15">Folylpolyglutamate synthetase</fullName>
    </alternativeName>
    <alternativeName>
        <fullName evidence="16">Tetrahydrofolylpolyglutamate synthase</fullName>
    </alternativeName>
</protein>
<comment type="cofactor">
    <cofactor evidence="1">
        <name>Mg(2+)</name>
        <dbReference type="ChEBI" id="CHEBI:18420"/>
    </cofactor>
</comment>
<evidence type="ECO:0000259" key="24">
    <source>
        <dbReference type="Pfam" id="PF08245"/>
    </source>
</evidence>
<comment type="catalytic activity">
    <reaction evidence="20">
        <text>(6R)-5,10-methylenetetrahydrofolyl-(gamma-L-Glu)(n) + L-glutamate + ATP = (6R)-5,10-methylenetetrahydrofolyl-(gamma-L-Glu)(n+1) + ADP + phosphate + H(+)</text>
        <dbReference type="Rhea" id="RHEA:51912"/>
        <dbReference type="Rhea" id="RHEA-COMP:13257"/>
        <dbReference type="Rhea" id="RHEA-COMP:13258"/>
        <dbReference type="ChEBI" id="CHEBI:15378"/>
        <dbReference type="ChEBI" id="CHEBI:29985"/>
        <dbReference type="ChEBI" id="CHEBI:30616"/>
        <dbReference type="ChEBI" id="CHEBI:43474"/>
        <dbReference type="ChEBI" id="CHEBI:136572"/>
        <dbReference type="ChEBI" id="CHEBI:456216"/>
        <dbReference type="EC" id="6.3.2.17"/>
    </reaction>
</comment>
<dbReference type="InterPro" id="IPR036615">
    <property type="entry name" value="Mur_ligase_C_dom_sf"/>
</dbReference>
<keyword evidence="11 22" id="KW-0547">Nucleotide-binding</keyword>